<feature type="transmembrane region" description="Helical" evidence="1">
    <location>
        <begin position="45"/>
        <end position="64"/>
    </location>
</feature>
<keyword evidence="1" id="KW-0812">Transmembrane</keyword>
<evidence type="ECO:0000313" key="3">
    <source>
        <dbReference type="Proteomes" id="UP000535589"/>
    </source>
</evidence>
<sequence>MFLVEEVIGFSLGAFAGSLILALIVLGITYLCTRNDKARKVKSRTPCAIVIASLLTVVGQSQNGSSSLEIFGYVVFTIIGYSLVGMYLYKQALKKELK</sequence>
<organism evidence="2 3">
    <name type="scientific">Vibrio agarilyticus</name>
    <dbReference type="NCBI Taxonomy" id="2726741"/>
    <lineage>
        <taxon>Bacteria</taxon>
        <taxon>Pseudomonadati</taxon>
        <taxon>Pseudomonadota</taxon>
        <taxon>Gammaproteobacteria</taxon>
        <taxon>Vibrionales</taxon>
        <taxon>Vibrionaceae</taxon>
        <taxon>Vibrio</taxon>
    </lineage>
</organism>
<feature type="transmembrane region" description="Helical" evidence="1">
    <location>
        <begin position="12"/>
        <end position="33"/>
    </location>
</feature>
<gene>
    <name evidence="2" type="ORF">HGP28_02290</name>
</gene>
<comment type="caution">
    <text evidence="2">The sequence shown here is derived from an EMBL/GenBank/DDBJ whole genome shotgun (WGS) entry which is preliminary data.</text>
</comment>
<keyword evidence="1" id="KW-1133">Transmembrane helix</keyword>
<evidence type="ECO:0000313" key="2">
    <source>
        <dbReference type="EMBL" id="NLS11717.1"/>
    </source>
</evidence>
<accession>A0A7X8TNH8</accession>
<keyword evidence="3" id="KW-1185">Reference proteome</keyword>
<protein>
    <submittedName>
        <fullName evidence="2">Uncharacterized protein</fullName>
    </submittedName>
</protein>
<proteinExistence type="predicted"/>
<keyword evidence="1" id="KW-0472">Membrane</keyword>
<dbReference type="RefSeq" id="WP_168834830.1">
    <property type="nucleotide sequence ID" value="NZ_JABAIK010000002.1"/>
</dbReference>
<reference evidence="2 3" key="1">
    <citation type="submission" date="2020-04" db="EMBL/GenBank/DDBJ databases">
        <title>Vibrio sp. SM6, a novel species isolated from seawater.</title>
        <authorList>
            <person name="Wang X."/>
        </authorList>
    </citation>
    <scope>NUCLEOTIDE SEQUENCE [LARGE SCALE GENOMIC DNA]</scope>
    <source>
        <strain evidence="2 3">SM6</strain>
    </source>
</reference>
<dbReference type="EMBL" id="JABAIK010000002">
    <property type="protein sequence ID" value="NLS11717.1"/>
    <property type="molecule type" value="Genomic_DNA"/>
</dbReference>
<feature type="transmembrane region" description="Helical" evidence="1">
    <location>
        <begin position="70"/>
        <end position="89"/>
    </location>
</feature>
<evidence type="ECO:0000256" key="1">
    <source>
        <dbReference type="SAM" id="Phobius"/>
    </source>
</evidence>
<dbReference type="Proteomes" id="UP000535589">
    <property type="component" value="Unassembled WGS sequence"/>
</dbReference>
<name>A0A7X8TNH8_9VIBR</name>
<dbReference type="AlphaFoldDB" id="A0A7X8TNH8"/>